<keyword evidence="2" id="KW-0445">Lipid transport</keyword>
<organism evidence="4 5">
    <name type="scientific">Puccinia coronata f. sp. avenae</name>
    <dbReference type="NCBI Taxonomy" id="200324"/>
    <lineage>
        <taxon>Eukaryota</taxon>
        <taxon>Fungi</taxon>
        <taxon>Dikarya</taxon>
        <taxon>Basidiomycota</taxon>
        <taxon>Pucciniomycotina</taxon>
        <taxon>Pucciniomycetes</taxon>
        <taxon>Pucciniales</taxon>
        <taxon>Pucciniaceae</taxon>
        <taxon>Puccinia</taxon>
    </lineage>
</organism>
<dbReference type="PANTHER" id="PTHR15954:SF4">
    <property type="entry name" value="VACUOLAR PROTEIN SORTING-ASSOCIATED PROTEIN 51 HOMOLOG"/>
    <property type="match status" value="1"/>
</dbReference>
<dbReference type="PANTHER" id="PTHR15954">
    <property type="entry name" value="VACUOLAR PROTEIN SORTING-ASSOCIATED PROTEIN 51 HOMOLOG"/>
    <property type="match status" value="1"/>
</dbReference>
<comment type="subcellular location">
    <subcellularLocation>
        <location evidence="2">Golgi apparatus</location>
        <location evidence="2">trans-Golgi network</location>
    </subcellularLocation>
</comment>
<protein>
    <recommendedName>
        <fullName evidence="2">Vacuolar protein sorting-associated protein 51 homolog</fullName>
    </recommendedName>
</protein>
<dbReference type="GO" id="GO:0005829">
    <property type="term" value="C:cytosol"/>
    <property type="evidence" value="ECO:0007669"/>
    <property type="project" value="GOC"/>
</dbReference>
<feature type="compositionally biased region" description="Low complexity" evidence="3">
    <location>
        <begin position="1"/>
        <end position="17"/>
    </location>
</feature>
<dbReference type="GO" id="GO:0016020">
    <property type="term" value="C:membrane"/>
    <property type="evidence" value="ECO:0007669"/>
    <property type="project" value="TreeGrafter"/>
</dbReference>
<dbReference type="GO" id="GO:0032456">
    <property type="term" value="P:endocytic recycling"/>
    <property type="evidence" value="ECO:0007669"/>
    <property type="project" value="TreeGrafter"/>
</dbReference>
<evidence type="ECO:0000256" key="1">
    <source>
        <dbReference type="ARBA" id="ARBA00006080"/>
    </source>
</evidence>
<dbReference type="InterPro" id="IPR014812">
    <property type="entry name" value="Vps51"/>
</dbReference>
<comment type="subunit">
    <text evidence="2">Component of the Golgi-associated retrograde protein (GARP) complex.</text>
</comment>
<dbReference type="AlphaFoldDB" id="A0A2N5SBY8"/>
<comment type="similarity">
    <text evidence="1 2">Belongs to the VPS51 family.</text>
</comment>
<keyword evidence="2" id="KW-0813">Transport</keyword>
<proteinExistence type="inferred from homology"/>
<dbReference type="GO" id="GO:0006869">
    <property type="term" value="P:lipid transport"/>
    <property type="evidence" value="ECO:0007669"/>
    <property type="project" value="UniProtKB-UniRule"/>
</dbReference>
<keyword evidence="2" id="KW-0653">Protein transport</keyword>
<feature type="compositionally biased region" description="Polar residues" evidence="3">
    <location>
        <begin position="36"/>
        <end position="46"/>
    </location>
</feature>
<feature type="region of interest" description="Disordered" evidence="3">
    <location>
        <begin position="208"/>
        <end position="230"/>
    </location>
</feature>
<dbReference type="GO" id="GO:0015031">
    <property type="term" value="P:protein transport"/>
    <property type="evidence" value="ECO:0007669"/>
    <property type="project" value="UniProtKB-UniRule"/>
</dbReference>
<dbReference type="GO" id="GO:1990745">
    <property type="term" value="C:EARP complex"/>
    <property type="evidence" value="ECO:0007669"/>
    <property type="project" value="TreeGrafter"/>
</dbReference>
<evidence type="ECO:0000313" key="5">
    <source>
        <dbReference type="Proteomes" id="UP000235388"/>
    </source>
</evidence>
<dbReference type="STRING" id="200324.A0A2N5SBY8"/>
<dbReference type="Proteomes" id="UP000235388">
    <property type="component" value="Unassembled WGS sequence"/>
</dbReference>
<reference evidence="4 5" key="1">
    <citation type="submission" date="2017-11" db="EMBL/GenBank/DDBJ databases">
        <title>De novo assembly and phasing of dikaryotic genomes from two isolates of Puccinia coronata f. sp. avenae, the causal agent of oat crown rust.</title>
        <authorList>
            <person name="Miller M.E."/>
            <person name="Zhang Y."/>
            <person name="Omidvar V."/>
            <person name="Sperschneider J."/>
            <person name="Schwessinger B."/>
            <person name="Raley C."/>
            <person name="Palmer J.M."/>
            <person name="Garnica D."/>
            <person name="Upadhyaya N."/>
            <person name="Rathjen J."/>
            <person name="Taylor J.M."/>
            <person name="Park R.F."/>
            <person name="Dodds P.N."/>
            <person name="Hirsch C.D."/>
            <person name="Kianian S.F."/>
            <person name="Figueroa M."/>
        </authorList>
    </citation>
    <scope>NUCLEOTIDE SEQUENCE [LARGE SCALE GENOMIC DNA]</scope>
    <source>
        <strain evidence="4">12NC29</strain>
    </source>
</reference>
<dbReference type="GO" id="GO:0048193">
    <property type="term" value="P:Golgi vesicle transport"/>
    <property type="evidence" value="ECO:0007669"/>
    <property type="project" value="TreeGrafter"/>
</dbReference>
<evidence type="ECO:0000313" key="4">
    <source>
        <dbReference type="EMBL" id="PLW10757.1"/>
    </source>
</evidence>
<evidence type="ECO:0000256" key="2">
    <source>
        <dbReference type="RuleBase" id="RU368010"/>
    </source>
</evidence>
<sequence>MQPDSSLPTLSLSPSRSQKVFTRTTSSSSSSSHHSGNPSTAHQLNFPNHPFPLGKVGTAGDPTLAKRRARNLLRDYYGHGGSSEATSPSRSEPGGPHSAGKFNEASGAIQVQERLSIDSPYFDVDAYFDKLVGNSSLKSLLSTANELMSEIRELDGERQSLVYNHHHELVEASETIDKMKSSSQKLDGTLSQLQDSLSVISQLSTSLTSNKPPKRVQTKAVSTSSDSSKNDLSNKFDDGLHLSALLSLPTVLKGLLATETRAAADQLWGQWEPALRSFEEAGVDGAKQLGNECRDVLRNAKSFTS</sequence>
<feature type="region of interest" description="Disordered" evidence="3">
    <location>
        <begin position="76"/>
        <end position="102"/>
    </location>
</feature>
<dbReference type="GO" id="GO:0000938">
    <property type="term" value="C:GARP complex"/>
    <property type="evidence" value="ECO:0007669"/>
    <property type="project" value="UniProtKB-UniRule"/>
</dbReference>
<feature type="compositionally biased region" description="Low complexity" evidence="3">
    <location>
        <begin position="26"/>
        <end position="35"/>
    </location>
</feature>
<dbReference type="GO" id="GO:0042147">
    <property type="term" value="P:retrograde transport, endosome to Golgi"/>
    <property type="evidence" value="ECO:0007669"/>
    <property type="project" value="UniProtKB-UniRule"/>
</dbReference>
<name>A0A2N5SBY8_9BASI</name>
<comment type="function">
    <text evidence="2">Acts as component of the GARP complex that is involved in retrograde transport from early and late endosomes to the trans-Golgi network (TGN).</text>
</comment>
<keyword evidence="2" id="KW-0333">Golgi apparatus</keyword>
<dbReference type="EMBL" id="PGCJ01001047">
    <property type="protein sequence ID" value="PLW10757.1"/>
    <property type="molecule type" value="Genomic_DNA"/>
</dbReference>
<dbReference type="OrthoDB" id="203678at2759"/>
<keyword evidence="5" id="KW-1185">Reference proteome</keyword>
<comment type="caution">
    <text evidence="4">The sequence shown here is derived from an EMBL/GenBank/DDBJ whole genome shotgun (WGS) entry which is preliminary data.</text>
</comment>
<dbReference type="Pfam" id="PF08700">
    <property type="entry name" value="VPS51_Exo84_N"/>
    <property type="match status" value="1"/>
</dbReference>
<gene>
    <name evidence="4" type="ORF">PCANC_24052</name>
</gene>
<evidence type="ECO:0000256" key="3">
    <source>
        <dbReference type="SAM" id="MobiDB-lite"/>
    </source>
</evidence>
<accession>A0A2N5SBY8</accession>
<dbReference type="GO" id="GO:0007030">
    <property type="term" value="P:Golgi organization"/>
    <property type="evidence" value="ECO:0007669"/>
    <property type="project" value="UniProtKB-UniRule"/>
</dbReference>
<feature type="region of interest" description="Disordered" evidence="3">
    <location>
        <begin position="1"/>
        <end position="61"/>
    </location>
</feature>